<feature type="transmembrane region" description="Helical" evidence="14">
    <location>
        <begin position="183"/>
        <end position="203"/>
    </location>
</feature>
<feature type="transmembrane region" description="Helical" evidence="14">
    <location>
        <begin position="6"/>
        <end position="25"/>
    </location>
</feature>
<evidence type="ECO:0000256" key="8">
    <source>
        <dbReference type="ARBA" id="ARBA00023053"/>
    </source>
</evidence>
<keyword evidence="12" id="KW-0739">Sodium transport</keyword>
<feature type="transmembrane region" description="Helical" evidence="14">
    <location>
        <begin position="223"/>
        <end position="241"/>
    </location>
</feature>
<feature type="transmembrane region" description="Helical" evidence="14">
    <location>
        <begin position="398"/>
        <end position="421"/>
    </location>
</feature>
<feature type="transmembrane region" description="Helical" evidence="14">
    <location>
        <begin position="326"/>
        <end position="351"/>
    </location>
</feature>
<feature type="transmembrane region" description="Helical" evidence="14">
    <location>
        <begin position="372"/>
        <end position="392"/>
    </location>
</feature>
<protein>
    <recommendedName>
        <fullName evidence="18">Transporter, SSS family</fullName>
    </recommendedName>
</protein>
<keyword evidence="17" id="KW-1185">Reference proteome</keyword>
<evidence type="ECO:0000256" key="14">
    <source>
        <dbReference type="SAM" id="Phobius"/>
    </source>
</evidence>
<evidence type="ECO:0000313" key="15">
    <source>
        <dbReference type="EMBL" id="KFD55297.1"/>
    </source>
</evidence>
<evidence type="ECO:0000256" key="2">
    <source>
        <dbReference type="ARBA" id="ARBA00006434"/>
    </source>
</evidence>
<evidence type="ECO:0000256" key="3">
    <source>
        <dbReference type="ARBA" id="ARBA00022448"/>
    </source>
</evidence>
<dbReference type="GO" id="GO:0008292">
    <property type="term" value="P:acetylcholine biosynthetic process"/>
    <property type="evidence" value="ECO:0007669"/>
    <property type="project" value="TreeGrafter"/>
</dbReference>
<feature type="transmembrane region" description="Helical" evidence="14">
    <location>
        <begin position="469"/>
        <end position="489"/>
    </location>
</feature>
<dbReference type="CDD" id="cd11474">
    <property type="entry name" value="SLC5sbd_CHT"/>
    <property type="match status" value="1"/>
</dbReference>
<dbReference type="GO" id="GO:0005886">
    <property type="term" value="C:plasma membrane"/>
    <property type="evidence" value="ECO:0007669"/>
    <property type="project" value="TreeGrafter"/>
</dbReference>
<feature type="transmembrane region" description="Helical" evidence="14">
    <location>
        <begin position="428"/>
        <end position="449"/>
    </location>
</feature>
<keyword evidence="6" id="KW-0530">Neurotransmitter biosynthesis</keyword>
<evidence type="ECO:0000256" key="4">
    <source>
        <dbReference type="ARBA" id="ARBA00022692"/>
    </source>
</evidence>
<keyword evidence="5" id="KW-0769">Symport</keyword>
<dbReference type="EMBL" id="KL363201">
    <property type="protein sequence ID" value="KFD55297.1"/>
    <property type="molecule type" value="Genomic_DNA"/>
</dbReference>
<evidence type="ECO:0000256" key="6">
    <source>
        <dbReference type="ARBA" id="ARBA00022979"/>
    </source>
</evidence>
<dbReference type="Proteomes" id="UP000030758">
    <property type="component" value="Unassembled WGS sequence"/>
</dbReference>
<evidence type="ECO:0000256" key="7">
    <source>
        <dbReference type="ARBA" id="ARBA00022989"/>
    </source>
</evidence>
<dbReference type="Proteomes" id="UP000030764">
    <property type="component" value="Unassembled WGS sequence"/>
</dbReference>
<dbReference type="PROSITE" id="PS50283">
    <property type="entry name" value="NA_SOLUT_SYMP_3"/>
    <property type="match status" value="1"/>
</dbReference>
<evidence type="ECO:0000256" key="9">
    <source>
        <dbReference type="ARBA" id="ARBA00023065"/>
    </source>
</evidence>
<evidence type="ECO:0000256" key="1">
    <source>
        <dbReference type="ARBA" id="ARBA00004141"/>
    </source>
</evidence>
<accession>A0A085N8W1</accession>
<dbReference type="Pfam" id="PF00474">
    <property type="entry name" value="SSF"/>
    <property type="match status" value="1"/>
</dbReference>
<evidence type="ECO:0000313" key="16">
    <source>
        <dbReference type="EMBL" id="KFD65907.1"/>
    </source>
</evidence>
<proteinExistence type="inferred from homology"/>
<evidence type="ECO:0000313" key="17">
    <source>
        <dbReference type="Proteomes" id="UP000030764"/>
    </source>
</evidence>
<dbReference type="Gene3D" id="1.20.1730.10">
    <property type="entry name" value="Sodium/glucose cotransporter"/>
    <property type="match status" value="1"/>
</dbReference>
<dbReference type="AlphaFoldDB" id="A0A085N8W1"/>
<reference evidence="16 17" key="1">
    <citation type="journal article" date="2014" name="Nat. Genet.">
        <title>Genome and transcriptome of the porcine whipworm Trichuris suis.</title>
        <authorList>
            <person name="Jex A.R."/>
            <person name="Nejsum P."/>
            <person name="Schwarz E.M."/>
            <person name="Hu L."/>
            <person name="Young N.D."/>
            <person name="Hall R.S."/>
            <person name="Korhonen P.K."/>
            <person name="Liao S."/>
            <person name="Thamsborg S."/>
            <person name="Xia J."/>
            <person name="Xu P."/>
            <person name="Wang S."/>
            <person name="Scheerlinck J.P."/>
            <person name="Hofmann A."/>
            <person name="Sternberg P.W."/>
            <person name="Wang J."/>
            <person name="Gasser R.B."/>
        </authorList>
    </citation>
    <scope>NUCLEOTIDE SEQUENCE [LARGE SCALE GENOMIC DNA]</scope>
    <source>
        <strain evidence="16">DCEP-RM93F</strain>
        <strain evidence="15">DCEP-RM93M</strain>
    </source>
</reference>
<feature type="transmembrane region" description="Helical" evidence="14">
    <location>
        <begin position="45"/>
        <end position="63"/>
    </location>
</feature>
<dbReference type="InterPro" id="IPR001734">
    <property type="entry name" value="Na/solute_symporter"/>
</dbReference>
<dbReference type="FunFam" id="1.20.1730.10:FF:000008">
    <property type="entry name" value="High affinity choline transporter 1"/>
    <property type="match status" value="1"/>
</dbReference>
<keyword evidence="10 14" id="KW-0472">Membrane</keyword>
<evidence type="ECO:0000256" key="12">
    <source>
        <dbReference type="ARBA" id="ARBA00023201"/>
    </source>
</evidence>
<keyword evidence="4 14" id="KW-0812">Transmembrane</keyword>
<keyword evidence="11" id="KW-0325">Glycoprotein</keyword>
<keyword evidence="9" id="KW-0406">Ion transport</keyword>
<dbReference type="InterPro" id="IPR052244">
    <property type="entry name" value="Choline_transporter"/>
</dbReference>
<evidence type="ECO:0000256" key="11">
    <source>
        <dbReference type="ARBA" id="ARBA00023180"/>
    </source>
</evidence>
<feature type="transmembrane region" description="Helical" evidence="14">
    <location>
        <begin position="83"/>
        <end position="100"/>
    </location>
</feature>
<sequence>MAFNVVGLIALILFYVMILIVGLWAARKTKSTDGSEEVMLAGRNIGLIVGICTMTATWVGGGYINGSAEIIYNSGLVHCQAPLGYAASLSIGGILFAERMRNEGYVTMLDPFQRKYGQRMVGLLFIPALMGEVFWSGATLSALGASLSVILKIPDDISVIASACVAVFYTFCGGLYSVAYTDVVQLVCIFVGLWLCIPSAMLNEATQNVVSTFDQWAGTIQGVPAWSLWIDSFLLLTFGGIPWQVYFQRVLSSKSAMRAKVFSFVAAIGCVIMVVPSLIIGAVAKSTNWTMTNWEPYGNGTKYETIPNEFQKLTLPLVLDYLNPPWATFIGLGAVSAATMSSADSSILSAASMFARNIWKLAIRTHASEKEIIWVMKIAILMVGIMAMIMALTVDTIYGLWFICSDLVYVILFPQLLCVVYMSKANTYGSLCGYVVGLIFRITGGETLINLRPLVKYPWYDEAANIQYFPFKTMAMLLSLLTIIAVSWATNYVLMNGILPPECDVFMCVVNIPTERIILKDPSLAASMDTLSNARVHWSKGTMNPALLNVNTERSLSNVSSLTTTPVVDNSAEEECLPLTAVTPFKGDYDTIRRLH</sequence>
<keyword evidence="7 14" id="KW-1133">Transmembrane helix</keyword>
<dbReference type="EMBL" id="KL367530">
    <property type="protein sequence ID" value="KFD65907.1"/>
    <property type="molecule type" value="Genomic_DNA"/>
</dbReference>
<feature type="transmembrane region" description="Helical" evidence="14">
    <location>
        <begin position="261"/>
        <end position="284"/>
    </location>
</feature>
<feature type="transmembrane region" description="Helical" evidence="14">
    <location>
        <begin position="121"/>
        <end position="151"/>
    </location>
</feature>
<gene>
    <name evidence="15" type="ORF">M513_03938</name>
    <name evidence="16" type="ORF">M514_03938</name>
</gene>
<evidence type="ECO:0000256" key="5">
    <source>
        <dbReference type="ARBA" id="ARBA00022847"/>
    </source>
</evidence>
<evidence type="ECO:0000256" key="10">
    <source>
        <dbReference type="ARBA" id="ARBA00023136"/>
    </source>
</evidence>
<dbReference type="InterPro" id="IPR038377">
    <property type="entry name" value="Na/Glc_symporter_sf"/>
</dbReference>
<dbReference type="GO" id="GO:0005307">
    <property type="term" value="F:choline:sodium symporter activity"/>
    <property type="evidence" value="ECO:0007669"/>
    <property type="project" value="TreeGrafter"/>
</dbReference>
<dbReference type="PANTHER" id="PTHR45897">
    <property type="entry name" value="HIGH-AFFINITY CHOLINE TRANSPORTER 1"/>
    <property type="match status" value="1"/>
</dbReference>
<feature type="transmembrane region" description="Helical" evidence="14">
    <location>
        <begin position="157"/>
        <end position="176"/>
    </location>
</feature>
<keyword evidence="3" id="KW-0813">Transport</keyword>
<evidence type="ECO:0008006" key="18">
    <source>
        <dbReference type="Google" id="ProtNLM"/>
    </source>
</evidence>
<name>A0A085N8W1_9BILA</name>
<comment type="similarity">
    <text evidence="2 13">Belongs to the sodium:solute symporter (SSF) (TC 2.A.21) family.</text>
</comment>
<keyword evidence="8" id="KW-0915">Sodium</keyword>
<comment type="subcellular location">
    <subcellularLocation>
        <location evidence="1">Membrane</location>
        <topology evidence="1">Multi-pass membrane protein</topology>
    </subcellularLocation>
</comment>
<dbReference type="PANTHER" id="PTHR45897:SF4">
    <property type="entry name" value="HIGH-AFFINITY CHOLINE TRANSPORTER 1"/>
    <property type="match status" value="1"/>
</dbReference>
<evidence type="ECO:0000256" key="13">
    <source>
        <dbReference type="RuleBase" id="RU362091"/>
    </source>
</evidence>
<organism evidence="16">
    <name type="scientific">Trichuris suis</name>
    <name type="common">pig whipworm</name>
    <dbReference type="NCBI Taxonomy" id="68888"/>
    <lineage>
        <taxon>Eukaryota</taxon>
        <taxon>Metazoa</taxon>
        <taxon>Ecdysozoa</taxon>
        <taxon>Nematoda</taxon>
        <taxon>Enoplea</taxon>
        <taxon>Dorylaimia</taxon>
        <taxon>Trichinellida</taxon>
        <taxon>Trichuridae</taxon>
        <taxon>Trichuris</taxon>
    </lineage>
</organism>